<evidence type="ECO:0008006" key="18">
    <source>
        <dbReference type="Google" id="ProtNLM"/>
    </source>
</evidence>
<comment type="subcellular location">
    <subcellularLocation>
        <location evidence="1">Membrane</location>
        <topology evidence="1">Multi-pass membrane protein</topology>
    </subcellularLocation>
</comment>
<dbReference type="PROSITE" id="PS50280">
    <property type="entry name" value="SET"/>
    <property type="match status" value="1"/>
</dbReference>
<evidence type="ECO:0000259" key="14">
    <source>
        <dbReference type="PROSITE" id="PS50868"/>
    </source>
</evidence>
<evidence type="ECO:0000256" key="8">
    <source>
        <dbReference type="ARBA" id="ARBA00022840"/>
    </source>
</evidence>
<dbReference type="InterPro" id="IPR013525">
    <property type="entry name" value="ABC2_TM"/>
</dbReference>
<name>A0A830I2N3_9CHLO</name>
<dbReference type="SUPFAM" id="SSF52540">
    <property type="entry name" value="P-loop containing nucleoside triphosphate hydrolases"/>
    <property type="match status" value="1"/>
</dbReference>
<dbReference type="PANTHER" id="PTHR48041:SF2">
    <property type="entry name" value="ATP-DEPENDENT PERMEASE-RELATED"/>
    <property type="match status" value="1"/>
</dbReference>
<dbReference type="Proteomes" id="UP000660262">
    <property type="component" value="Unassembled WGS sequence"/>
</dbReference>
<dbReference type="SMART" id="SM00382">
    <property type="entry name" value="AAA"/>
    <property type="match status" value="1"/>
</dbReference>
<dbReference type="Gene3D" id="3.40.50.300">
    <property type="entry name" value="P-loop containing nucleotide triphosphate hydrolases"/>
    <property type="match status" value="1"/>
</dbReference>
<evidence type="ECO:0000256" key="11">
    <source>
        <dbReference type="SAM" id="MobiDB-lite"/>
    </source>
</evidence>
<dbReference type="InterPro" id="IPR046341">
    <property type="entry name" value="SET_dom_sf"/>
</dbReference>
<dbReference type="InterPro" id="IPR003439">
    <property type="entry name" value="ABC_transporter-like_ATP-bd"/>
</dbReference>
<dbReference type="GO" id="GO:0008168">
    <property type="term" value="F:methyltransferase activity"/>
    <property type="evidence" value="ECO:0007669"/>
    <property type="project" value="UniProtKB-KW"/>
</dbReference>
<feature type="compositionally biased region" description="Polar residues" evidence="11">
    <location>
        <begin position="1"/>
        <end position="10"/>
    </location>
</feature>
<feature type="transmembrane region" description="Helical" evidence="12">
    <location>
        <begin position="1640"/>
        <end position="1661"/>
    </location>
</feature>
<feature type="transmembrane region" description="Helical" evidence="12">
    <location>
        <begin position="1738"/>
        <end position="1757"/>
    </location>
</feature>
<reference evidence="16" key="1">
    <citation type="submission" date="2020-10" db="EMBL/GenBank/DDBJ databases">
        <title>Unveiling of a novel bifunctional photoreceptor, Dualchrome1, isolated from a cosmopolitan green alga.</title>
        <authorList>
            <person name="Suzuki S."/>
            <person name="Kawachi M."/>
        </authorList>
    </citation>
    <scope>NUCLEOTIDE SEQUENCE</scope>
    <source>
        <strain evidence="16">NIES 2893</strain>
    </source>
</reference>
<comment type="caution">
    <text evidence="16">The sequence shown here is derived from an EMBL/GenBank/DDBJ whole genome shotgun (WGS) entry which is preliminary data.</text>
</comment>
<evidence type="ECO:0000256" key="10">
    <source>
        <dbReference type="ARBA" id="ARBA00023136"/>
    </source>
</evidence>
<keyword evidence="3" id="KW-0489">Methyltransferase</keyword>
<feature type="transmembrane region" description="Helical" evidence="12">
    <location>
        <begin position="1498"/>
        <end position="1519"/>
    </location>
</feature>
<dbReference type="InterPro" id="IPR050352">
    <property type="entry name" value="ABCG_transporters"/>
</dbReference>
<dbReference type="GO" id="GO:0005524">
    <property type="term" value="F:ATP binding"/>
    <property type="evidence" value="ECO:0007669"/>
    <property type="project" value="UniProtKB-KW"/>
</dbReference>
<keyword evidence="10 12" id="KW-0472">Membrane</keyword>
<keyword evidence="9 12" id="KW-1133">Transmembrane helix</keyword>
<gene>
    <name evidence="16" type="ORF">PPROV_001015500</name>
</gene>
<accession>A0A830I2N3</accession>
<evidence type="ECO:0000256" key="9">
    <source>
        <dbReference type="ARBA" id="ARBA00022989"/>
    </source>
</evidence>
<keyword evidence="5" id="KW-0949">S-adenosyl-L-methionine</keyword>
<evidence type="ECO:0000259" key="13">
    <source>
        <dbReference type="PROSITE" id="PS50280"/>
    </source>
</evidence>
<feature type="region of interest" description="Disordered" evidence="11">
    <location>
        <begin position="1"/>
        <end position="28"/>
    </location>
</feature>
<dbReference type="OrthoDB" id="66620at2759"/>
<evidence type="ECO:0000256" key="7">
    <source>
        <dbReference type="ARBA" id="ARBA00022741"/>
    </source>
</evidence>
<evidence type="ECO:0000256" key="5">
    <source>
        <dbReference type="ARBA" id="ARBA00022691"/>
    </source>
</evidence>
<dbReference type="GO" id="GO:0016887">
    <property type="term" value="F:ATP hydrolysis activity"/>
    <property type="evidence" value="ECO:0007669"/>
    <property type="project" value="InterPro"/>
</dbReference>
<evidence type="ECO:0000256" key="1">
    <source>
        <dbReference type="ARBA" id="ARBA00004141"/>
    </source>
</evidence>
<dbReference type="EMBL" id="BNJQ01000034">
    <property type="protein sequence ID" value="GHP11427.1"/>
    <property type="molecule type" value="Genomic_DNA"/>
</dbReference>
<feature type="compositionally biased region" description="Low complexity" evidence="11">
    <location>
        <begin position="16"/>
        <end position="28"/>
    </location>
</feature>
<feature type="region of interest" description="Disordered" evidence="11">
    <location>
        <begin position="772"/>
        <end position="793"/>
    </location>
</feature>
<dbReference type="SUPFAM" id="SSF82199">
    <property type="entry name" value="SET domain"/>
    <property type="match status" value="1"/>
</dbReference>
<keyword evidence="7" id="KW-0547">Nucleotide-binding</keyword>
<dbReference type="GO" id="GO:0016020">
    <property type="term" value="C:membrane"/>
    <property type="evidence" value="ECO:0007669"/>
    <property type="project" value="UniProtKB-SubCell"/>
</dbReference>
<dbReference type="Pfam" id="PF00005">
    <property type="entry name" value="ABC_tran"/>
    <property type="match status" value="1"/>
</dbReference>
<feature type="compositionally biased region" description="Acidic residues" evidence="11">
    <location>
        <begin position="1060"/>
        <end position="1074"/>
    </location>
</feature>
<keyword evidence="6 12" id="KW-0812">Transmembrane</keyword>
<dbReference type="Pfam" id="PF00856">
    <property type="entry name" value="SET"/>
    <property type="match status" value="1"/>
</dbReference>
<feature type="region of interest" description="Disordered" evidence="11">
    <location>
        <begin position="966"/>
        <end position="989"/>
    </location>
</feature>
<dbReference type="InterPro" id="IPR027417">
    <property type="entry name" value="P-loop_NTPase"/>
</dbReference>
<feature type="domain" description="Post-SET" evidence="14">
    <location>
        <begin position="532"/>
        <end position="548"/>
    </location>
</feature>
<evidence type="ECO:0000256" key="6">
    <source>
        <dbReference type="ARBA" id="ARBA00022692"/>
    </source>
</evidence>
<feature type="transmembrane region" description="Helical" evidence="12">
    <location>
        <begin position="1571"/>
        <end position="1599"/>
    </location>
</feature>
<dbReference type="InterPro" id="IPR001214">
    <property type="entry name" value="SET_dom"/>
</dbReference>
<feature type="compositionally biased region" description="Basic and acidic residues" evidence="11">
    <location>
        <begin position="1110"/>
        <end position="1122"/>
    </location>
</feature>
<keyword evidence="8" id="KW-0067">ATP-binding</keyword>
<feature type="domain" description="SET" evidence="13">
    <location>
        <begin position="391"/>
        <end position="522"/>
    </location>
</feature>
<sequence length="1766" mass="190393">MYPGSSTSKAVKTASREAAGPAARAASRPALQVHATEAIPGRFPMASYTKVVRPLALVHCPPRRVVAPPERPSQRHLRAKWLGVGRPDFGFRPRHGEPNDNDNGIDIDDPNGIQATDIRIQDWVHVNSGDPKNPWYGRVTSINRTNKTVCVRWLAPASKRLSPVGTKPLFTYKGGSHHVEISTLNEVSHGMFHAAGPLARQGYKADGAAVHKARHGPSKQLLYCMKTACSGCLPETEEDQKPAKAKQAVVDLDDEADKEWIKWQTNVSGLGIHPNHLGFQYSAERVLRGDSRNCLFKVDSKGKLVDSKKNRSSEADAPDEGGAKYEIEPRIFAPKCACRGIAKSVCAVAKEESAAKKSSKGKSSAASKVTITQAMRERCPTWQVHTGAVPRPILIRPTGSRGYGVFAGEDIPKGSFIVEYVGELLSNDLARKREKNYTHFGLFYLHDVPAGASANPNDTLTIDPTLFGNVGRMFNHCCEPNMTTLEMPAAIEASTVVSTIPRVGFFARVDIAKGSELSIDYCPGRKVSQMRKVERCACGSEKCRARRGAMRDGRRAASAAGNHNTLPLLLLLLLALGASGNGVSAFLLRAQQSQHAAANLQGDAALNATNDSTPDLQKSSSIEAAGGEQSHACRVSANDVYATTAWKGIAPQNVCDQRNELFDCHDCLCDLWKPFAEAGIDPYTIDWKPKNPLDSEISACVMEVLPGLLSEKGMSLMNLLNVFSTCKESNPFKGVFPPACVLQVWDLNQVAAENNDVEMCMAKCADNDVAPAPENGESLEEVGPLTTRSASTPQDDAAVEAAAARAASSAGGMMGGGASSKIPDAFPLGYTDKIAAQLLVTSLAIAFLLTICRAVFSSIRVNLARRRCLQQVDEKESAEANVMMVDLTQSASTNGNDEPDAECVAVTEPSFAAMQATAAAPSSRKIVISSPPVDLLEFRNISVSASPAFGLDACRRMGPKSICCATAPPATDSPPNTARGEELSKSSKKARNLSTILEGVSGNLISGELTAILGQSGAGKSTMLRAIAQAPMPMGVEITGAVYVDGKLVLGRECDGYASDTDDDDDDVDYDDNDNNNNNNYNNEEDEEEENVGGMETTTQRSWPFASKSKRSEWTLPARRDSGTSTLSSDSSTSSSCRLSWWSRSRYLTHLVFMEQTDALLCPFLSARENVHLYVSLRSPHLTRSRASFVADAVLDDVGLKRAAWMRRVGSGMGADSNLSGGERRKTVLACQLAAEPSIVLADEPTSGLDALSAMDVVSCLRRYAEGESIWCTSQQRRIVALTIHQPSSALFDEFQRVFVVAEGRIAWTGTPRESVLLDVVRAGMAGDADVGDLDVCPEAEEEQEVEEAMHRPEAGDDCRASCEVISAATTPRGVVASLVGQAIATAPPPESAAIVEEARRKIHIEKKTAPVTQASPADVLVSLSHASLRAAAKRQNARAAAAAKAVAPVHDNGDNAAAAEDVLEWAPPPPALRRPVLSVSLWHLIVREFRSVLRRPALFATHLVAAAALGVMLGLVYFDVPATLPGVINRMGAFFFFASLWGFAGMSAIDPTFESRYRDQTGLLNLDFPVYSLLLARVLADSLLLRVIPTIIYGSIFYPLMGLRASTQSFFVFIGIGALYTTNMGILAMLVATLSPSMGVAIVVLAIVILFMVLFGGFLVNPASMPPITLALRQLSPFYQTFSSFLLNELKDNQMNFRLDVEMAGTWTSIEGVQGNTFLSVVGVDRKSSVLRHSTALWLHTIFLSLLLYLSLRFAFVPGRRWRRA</sequence>
<keyword evidence="2" id="KW-0813">Transport</keyword>
<feature type="compositionally biased region" description="Low complexity" evidence="11">
    <location>
        <begin position="1123"/>
        <end position="1135"/>
    </location>
</feature>
<evidence type="ECO:0000256" key="2">
    <source>
        <dbReference type="ARBA" id="ARBA00022448"/>
    </source>
</evidence>
<evidence type="ECO:0000259" key="15">
    <source>
        <dbReference type="PROSITE" id="PS50893"/>
    </source>
</evidence>
<dbReference type="InterPro" id="IPR003616">
    <property type="entry name" value="Post-SET_dom"/>
</dbReference>
<evidence type="ECO:0000313" key="17">
    <source>
        <dbReference type="Proteomes" id="UP000660262"/>
    </source>
</evidence>
<dbReference type="SMART" id="SM00317">
    <property type="entry name" value="SET"/>
    <property type="match status" value="1"/>
</dbReference>
<dbReference type="GO" id="GO:0140359">
    <property type="term" value="F:ABC-type transporter activity"/>
    <property type="evidence" value="ECO:0007669"/>
    <property type="project" value="InterPro"/>
</dbReference>
<dbReference type="PANTHER" id="PTHR48041">
    <property type="entry name" value="ABC TRANSPORTER G FAMILY MEMBER 28"/>
    <property type="match status" value="1"/>
</dbReference>
<dbReference type="Pfam" id="PF01061">
    <property type="entry name" value="ABC2_membrane"/>
    <property type="match status" value="1"/>
</dbReference>
<keyword evidence="4" id="KW-0808">Transferase</keyword>
<organism evidence="16 17">
    <name type="scientific">Pycnococcus provasolii</name>
    <dbReference type="NCBI Taxonomy" id="41880"/>
    <lineage>
        <taxon>Eukaryota</taxon>
        <taxon>Viridiplantae</taxon>
        <taxon>Chlorophyta</taxon>
        <taxon>Pseudoscourfieldiophyceae</taxon>
        <taxon>Pseudoscourfieldiales</taxon>
        <taxon>Pycnococcaceae</taxon>
        <taxon>Pycnococcus</taxon>
    </lineage>
</organism>
<protein>
    <recommendedName>
        <fullName evidence="18">ABC transporter domain-containing protein</fullName>
    </recommendedName>
</protein>
<evidence type="ECO:0000256" key="3">
    <source>
        <dbReference type="ARBA" id="ARBA00022603"/>
    </source>
</evidence>
<dbReference type="Gene3D" id="2.170.270.10">
    <property type="entry name" value="SET domain"/>
    <property type="match status" value="1"/>
</dbReference>
<keyword evidence="17" id="KW-1185">Reference proteome</keyword>
<dbReference type="InterPro" id="IPR003593">
    <property type="entry name" value="AAA+_ATPase"/>
</dbReference>
<feature type="region of interest" description="Disordered" evidence="11">
    <location>
        <begin position="1057"/>
        <end position="1135"/>
    </location>
</feature>
<feature type="domain" description="ABC transporter" evidence="15">
    <location>
        <begin position="978"/>
        <end position="1328"/>
    </location>
</feature>
<evidence type="ECO:0000256" key="4">
    <source>
        <dbReference type="ARBA" id="ARBA00022679"/>
    </source>
</evidence>
<dbReference type="PROSITE" id="PS50868">
    <property type="entry name" value="POST_SET"/>
    <property type="match status" value="1"/>
</dbReference>
<evidence type="ECO:0000313" key="16">
    <source>
        <dbReference type="EMBL" id="GHP11427.1"/>
    </source>
</evidence>
<dbReference type="GO" id="GO:0032259">
    <property type="term" value="P:methylation"/>
    <property type="evidence" value="ECO:0007669"/>
    <property type="project" value="UniProtKB-KW"/>
</dbReference>
<feature type="transmembrane region" description="Helical" evidence="12">
    <location>
        <begin position="1531"/>
        <end position="1550"/>
    </location>
</feature>
<feature type="transmembrane region" description="Helical" evidence="12">
    <location>
        <begin position="1611"/>
        <end position="1633"/>
    </location>
</feature>
<dbReference type="PROSITE" id="PS50893">
    <property type="entry name" value="ABC_TRANSPORTER_2"/>
    <property type="match status" value="1"/>
</dbReference>
<proteinExistence type="predicted"/>
<evidence type="ECO:0000256" key="12">
    <source>
        <dbReference type="SAM" id="Phobius"/>
    </source>
</evidence>